<name>A0A1I6XGV6_9FLAO</name>
<protein>
    <submittedName>
        <fullName evidence="1">Uncharacterized protein</fullName>
    </submittedName>
</protein>
<sequence>MLKPIQFRASIISLAFVVLFLSCNNEIIQESKGNRNNKEALIDRKDQKVNNLAIYVEGWSCVYRIELTEEGNGKFIRGYSSTEDLGNDEFSEVYDTYSFKIGNINVLDSIHSVLKNLSVDVKVKDNSKMNDEKRMLLKYNEELRIDAYNIGGADEIHKLLELIHPYLKEDFVDLCR</sequence>
<evidence type="ECO:0000313" key="2">
    <source>
        <dbReference type="Proteomes" id="UP000236454"/>
    </source>
</evidence>
<dbReference type="PROSITE" id="PS51257">
    <property type="entry name" value="PROKAR_LIPOPROTEIN"/>
    <property type="match status" value="1"/>
</dbReference>
<keyword evidence="2" id="KW-1185">Reference proteome</keyword>
<evidence type="ECO:0000313" key="1">
    <source>
        <dbReference type="EMBL" id="SFT37291.1"/>
    </source>
</evidence>
<proteinExistence type="predicted"/>
<gene>
    <name evidence="1" type="ORF">SAMN05216474_0177</name>
</gene>
<accession>A0A1I6XGV6</accession>
<dbReference type="EMBL" id="FPAS01000001">
    <property type="protein sequence ID" value="SFT37291.1"/>
    <property type="molecule type" value="Genomic_DNA"/>
</dbReference>
<dbReference type="Proteomes" id="UP000236454">
    <property type="component" value="Unassembled WGS sequence"/>
</dbReference>
<dbReference type="RefSeq" id="WP_090245276.1">
    <property type="nucleotide sequence ID" value="NZ_FPAS01000001.1"/>
</dbReference>
<reference evidence="1 2" key="1">
    <citation type="submission" date="2016-10" db="EMBL/GenBank/DDBJ databases">
        <authorList>
            <person name="de Groot N.N."/>
        </authorList>
    </citation>
    <scope>NUCLEOTIDE SEQUENCE [LARGE SCALE GENOMIC DNA]</scope>
    <source>
        <strain evidence="1 2">CGMCC 1.7005</strain>
    </source>
</reference>
<dbReference type="AlphaFoldDB" id="A0A1I6XGV6"/>
<organism evidence="1 2">
    <name type="scientific">Lishizhenia tianjinensis</name>
    <dbReference type="NCBI Taxonomy" id="477690"/>
    <lineage>
        <taxon>Bacteria</taxon>
        <taxon>Pseudomonadati</taxon>
        <taxon>Bacteroidota</taxon>
        <taxon>Flavobacteriia</taxon>
        <taxon>Flavobacteriales</taxon>
        <taxon>Crocinitomicaceae</taxon>
        <taxon>Lishizhenia</taxon>
    </lineage>
</organism>